<evidence type="ECO:0000256" key="3">
    <source>
        <dbReference type="ARBA" id="ARBA00012584"/>
    </source>
</evidence>
<dbReference type="GO" id="GO:0005524">
    <property type="term" value="F:ATP binding"/>
    <property type="evidence" value="ECO:0007669"/>
    <property type="project" value="UniProtKB-UniRule"/>
</dbReference>
<evidence type="ECO:0000259" key="15">
    <source>
        <dbReference type="PROSITE" id="PS51163"/>
    </source>
</evidence>
<dbReference type="InterPro" id="IPR005145">
    <property type="entry name" value="Sua5_C"/>
</dbReference>
<keyword evidence="10 13" id="KW-0067">ATP-binding</keyword>
<feature type="binding site" evidence="14">
    <location>
        <position position="72"/>
    </location>
    <ligand>
        <name>L-threonine</name>
        <dbReference type="ChEBI" id="CHEBI:57926"/>
    </ligand>
</feature>
<keyword evidence="5 13" id="KW-0963">Cytoplasm</keyword>
<dbReference type="EMBL" id="WKKF01000002">
    <property type="protein sequence ID" value="MRX54179.1"/>
    <property type="molecule type" value="Genomic_DNA"/>
</dbReference>
<comment type="catalytic activity">
    <reaction evidence="12 13">
        <text>L-threonine + hydrogencarbonate + ATP = L-threonylcarbamoyladenylate + diphosphate + H2O</text>
        <dbReference type="Rhea" id="RHEA:36407"/>
        <dbReference type="ChEBI" id="CHEBI:15377"/>
        <dbReference type="ChEBI" id="CHEBI:17544"/>
        <dbReference type="ChEBI" id="CHEBI:30616"/>
        <dbReference type="ChEBI" id="CHEBI:33019"/>
        <dbReference type="ChEBI" id="CHEBI:57926"/>
        <dbReference type="ChEBI" id="CHEBI:73682"/>
        <dbReference type="EC" id="2.7.7.87"/>
    </reaction>
</comment>
<dbReference type="InterPro" id="IPR038385">
    <property type="entry name" value="Sua5/YwlC_C"/>
</dbReference>
<proteinExistence type="inferred from homology"/>
<dbReference type="RefSeq" id="WP_070877071.1">
    <property type="nucleotide sequence ID" value="NZ_CAJGAA010000002.1"/>
</dbReference>
<gene>
    <name evidence="16" type="ORF">GJU41_09365</name>
</gene>
<evidence type="ECO:0000256" key="12">
    <source>
        <dbReference type="ARBA" id="ARBA00048366"/>
    </source>
</evidence>
<dbReference type="GO" id="GO:0003725">
    <property type="term" value="F:double-stranded RNA binding"/>
    <property type="evidence" value="ECO:0007669"/>
    <property type="project" value="UniProtKB-UniRule"/>
</dbReference>
<feature type="binding site" evidence="14">
    <location>
        <position position="186"/>
    </location>
    <ligand>
        <name>L-threonine</name>
        <dbReference type="ChEBI" id="CHEBI:57926"/>
    </ligand>
</feature>
<accession>A0A6I2M8N1</accession>
<reference evidence="16 17" key="1">
    <citation type="submission" date="2019-11" db="EMBL/GenBank/DDBJ databases">
        <title>Bacillus idriensis genome.</title>
        <authorList>
            <person name="Konopka E.N."/>
            <person name="Newman J.D."/>
        </authorList>
    </citation>
    <scope>NUCLEOTIDE SEQUENCE [LARGE SCALE GENOMIC DNA]</scope>
    <source>
        <strain evidence="16 17">DSM 19097</strain>
    </source>
</reference>
<comment type="subcellular location">
    <subcellularLocation>
        <location evidence="1 13">Cytoplasm</location>
    </subcellularLocation>
</comment>
<evidence type="ECO:0000256" key="7">
    <source>
        <dbReference type="ARBA" id="ARBA00022694"/>
    </source>
</evidence>
<evidence type="ECO:0000256" key="13">
    <source>
        <dbReference type="PIRNR" id="PIRNR004930"/>
    </source>
</evidence>
<sequence>METKVWIVDNLKNLSLSYPQIAQAAAKLRENEVVAFPTETVYGLGANARSDLAVGKIYEAKGRPSDNPLIVHIATKEQLHEIAADVPDYVEKLIDVLWPGPITFVLPKKSGLSDRVTAGLDTVAVRMPDHPLALALIKEANLPIAAPSANLSGKPSPTRAAHVFDDLNGRISGIMDGGATGVGVESTVLDCTQQIPVILRPGGVTQEQLESLIGKVEMDQALIEEGHTPKSPGMKYTHYAPIAPLTIVEGSLSFFQKTIDAARREGKKVGVLATKENADSYHADAVLVCGSREDMQTVAAGLYDVLREFDAAGVDCIYSESFSNKGVGQAVMNRLLKAAGHQIVKE</sequence>
<evidence type="ECO:0000313" key="16">
    <source>
        <dbReference type="EMBL" id="MRX54179.1"/>
    </source>
</evidence>
<dbReference type="GO" id="GO:0005737">
    <property type="term" value="C:cytoplasm"/>
    <property type="evidence" value="ECO:0007669"/>
    <property type="project" value="UniProtKB-SubCell"/>
</dbReference>
<dbReference type="PANTHER" id="PTHR17490:SF16">
    <property type="entry name" value="THREONYLCARBAMOYL-AMP SYNTHASE"/>
    <property type="match status" value="1"/>
</dbReference>
<dbReference type="InterPro" id="IPR017945">
    <property type="entry name" value="DHBP_synth_RibB-like_a/b_dom"/>
</dbReference>
<dbReference type="GO" id="GO:0000049">
    <property type="term" value="F:tRNA binding"/>
    <property type="evidence" value="ECO:0007669"/>
    <property type="project" value="TreeGrafter"/>
</dbReference>
<dbReference type="Pfam" id="PF01300">
    <property type="entry name" value="Sua5_yciO_yrdC"/>
    <property type="match status" value="1"/>
</dbReference>
<dbReference type="GO" id="GO:0008033">
    <property type="term" value="P:tRNA processing"/>
    <property type="evidence" value="ECO:0007669"/>
    <property type="project" value="UniProtKB-KW"/>
</dbReference>
<feature type="binding site" evidence="14">
    <location>
        <position position="148"/>
    </location>
    <ligand>
        <name>ATP</name>
        <dbReference type="ChEBI" id="CHEBI:30616"/>
    </ligand>
</feature>
<dbReference type="FunFam" id="3.40.50.11030:FF:000001">
    <property type="entry name" value="Threonylcarbamoyl-AMP synthase"/>
    <property type="match status" value="1"/>
</dbReference>
<keyword evidence="7 13" id="KW-0819">tRNA processing</keyword>
<dbReference type="Gene3D" id="3.90.870.10">
    <property type="entry name" value="DHBP synthase"/>
    <property type="match status" value="1"/>
</dbReference>
<feature type="binding site" evidence="14">
    <location>
        <position position="239"/>
    </location>
    <ligand>
        <name>ATP</name>
        <dbReference type="ChEBI" id="CHEBI:30616"/>
    </ligand>
</feature>
<feature type="binding site" evidence="14">
    <location>
        <position position="122"/>
    </location>
    <ligand>
        <name>L-threonine</name>
        <dbReference type="ChEBI" id="CHEBI:57926"/>
    </ligand>
</feature>
<evidence type="ECO:0000256" key="11">
    <source>
        <dbReference type="ARBA" id="ARBA00029774"/>
    </source>
</evidence>
<feature type="binding site" evidence="14">
    <location>
        <position position="40"/>
    </location>
    <ligand>
        <name>L-threonine</name>
        <dbReference type="ChEBI" id="CHEBI:57926"/>
    </ligand>
</feature>
<evidence type="ECO:0000256" key="10">
    <source>
        <dbReference type="ARBA" id="ARBA00022840"/>
    </source>
</evidence>
<keyword evidence="6 13" id="KW-0808">Transferase</keyword>
<comment type="similarity">
    <text evidence="2 13">Belongs to the SUA5 family.</text>
</comment>
<dbReference type="FunFam" id="3.90.870.10:FF:000008">
    <property type="entry name" value="Threonylcarbamoyl-AMP synthase"/>
    <property type="match status" value="1"/>
</dbReference>
<comment type="function">
    <text evidence="13">Required for the formation of a threonylcarbamoyl group on adenosine at position 37 (t(6)A37) in tRNAs that read codons beginning with adenine.</text>
</comment>
<protein>
    <recommendedName>
        <fullName evidence="4 13">Threonylcarbamoyl-AMP synthase</fullName>
        <shortName evidence="13">TC-AMP synthase</shortName>
        <ecNumber evidence="3 13">2.7.7.87</ecNumber>
    </recommendedName>
    <alternativeName>
        <fullName evidence="11 13">L-threonylcarbamoyladenylate synthase</fullName>
    </alternativeName>
</protein>
<feature type="binding site" evidence="14">
    <location>
        <position position="63"/>
    </location>
    <ligand>
        <name>ATP</name>
        <dbReference type="ChEBI" id="CHEBI:30616"/>
    </ligand>
</feature>
<dbReference type="PIRSF" id="PIRSF004930">
    <property type="entry name" value="Tln_factor_SUA5"/>
    <property type="match status" value="1"/>
</dbReference>
<dbReference type="AlphaFoldDB" id="A0A6I2M8N1"/>
<dbReference type="Gene3D" id="3.40.50.11030">
    <property type="entry name" value="Threonylcarbamoyl-AMP synthase, C-terminal domain"/>
    <property type="match status" value="1"/>
</dbReference>
<name>A0A6I2M8N1_9BACI</name>
<dbReference type="InterPro" id="IPR006070">
    <property type="entry name" value="Sua5-like_dom"/>
</dbReference>
<evidence type="ECO:0000256" key="6">
    <source>
        <dbReference type="ARBA" id="ARBA00022679"/>
    </source>
</evidence>
<dbReference type="InterPro" id="IPR010923">
    <property type="entry name" value="T(6)A37_SUA5"/>
</dbReference>
<dbReference type="SUPFAM" id="SSF55821">
    <property type="entry name" value="YrdC/RibB"/>
    <property type="match status" value="1"/>
</dbReference>
<feature type="domain" description="YrdC-like" evidence="15">
    <location>
        <begin position="18"/>
        <end position="204"/>
    </location>
</feature>
<dbReference type="NCBIfam" id="TIGR00057">
    <property type="entry name" value="L-threonylcarbamoyladenylate synthase"/>
    <property type="match status" value="1"/>
</dbReference>
<evidence type="ECO:0000256" key="9">
    <source>
        <dbReference type="ARBA" id="ARBA00022741"/>
    </source>
</evidence>
<feature type="binding site" evidence="14">
    <location>
        <position position="200"/>
    </location>
    <ligand>
        <name>ATP</name>
        <dbReference type="ChEBI" id="CHEBI:30616"/>
    </ligand>
</feature>
<dbReference type="PANTHER" id="PTHR17490">
    <property type="entry name" value="SUA5"/>
    <property type="match status" value="1"/>
</dbReference>
<evidence type="ECO:0000256" key="5">
    <source>
        <dbReference type="ARBA" id="ARBA00022490"/>
    </source>
</evidence>
<dbReference type="Pfam" id="PF03481">
    <property type="entry name" value="Sua5_C"/>
    <property type="match status" value="1"/>
</dbReference>
<feature type="binding site" evidence="14">
    <location>
        <position position="67"/>
    </location>
    <ligand>
        <name>ATP</name>
        <dbReference type="ChEBI" id="CHEBI:30616"/>
    </ligand>
</feature>
<organism evidence="16 17">
    <name type="scientific">Metabacillus idriensis</name>
    <dbReference type="NCBI Taxonomy" id="324768"/>
    <lineage>
        <taxon>Bacteria</taxon>
        <taxon>Bacillati</taxon>
        <taxon>Bacillota</taxon>
        <taxon>Bacilli</taxon>
        <taxon>Bacillales</taxon>
        <taxon>Bacillaceae</taxon>
        <taxon>Metabacillus</taxon>
    </lineage>
</organism>
<keyword evidence="17" id="KW-1185">Reference proteome</keyword>
<evidence type="ECO:0000313" key="17">
    <source>
        <dbReference type="Proteomes" id="UP000441585"/>
    </source>
</evidence>
<dbReference type="GO" id="GO:0006450">
    <property type="term" value="P:regulation of translational fidelity"/>
    <property type="evidence" value="ECO:0007669"/>
    <property type="project" value="TreeGrafter"/>
</dbReference>
<feature type="binding site" evidence="14">
    <location>
        <position position="146"/>
    </location>
    <ligand>
        <name>L-threonine</name>
        <dbReference type="ChEBI" id="CHEBI:57926"/>
    </ligand>
</feature>
<dbReference type="InterPro" id="IPR050156">
    <property type="entry name" value="TC-AMP_synthase_SUA5"/>
</dbReference>
<dbReference type="PROSITE" id="PS51163">
    <property type="entry name" value="YRDC"/>
    <property type="match status" value="1"/>
</dbReference>
<comment type="caution">
    <text evidence="16">The sequence shown here is derived from an EMBL/GenBank/DDBJ whole genome shotgun (WGS) entry which is preliminary data.</text>
</comment>
<evidence type="ECO:0000256" key="8">
    <source>
        <dbReference type="ARBA" id="ARBA00022695"/>
    </source>
</evidence>
<evidence type="ECO:0000256" key="2">
    <source>
        <dbReference type="ARBA" id="ARBA00007663"/>
    </source>
</evidence>
<evidence type="ECO:0000256" key="14">
    <source>
        <dbReference type="PIRSR" id="PIRSR004930-1"/>
    </source>
</evidence>
<evidence type="ECO:0000256" key="4">
    <source>
        <dbReference type="ARBA" id="ARBA00015492"/>
    </source>
</evidence>
<dbReference type="EC" id="2.7.7.87" evidence="3 13"/>
<keyword evidence="9 13" id="KW-0547">Nucleotide-binding</keyword>
<feature type="binding site" evidence="14">
    <location>
        <position position="156"/>
    </location>
    <ligand>
        <name>ATP</name>
        <dbReference type="ChEBI" id="CHEBI:30616"/>
    </ligand>
</feature>
<dbReference type="Proteomes" id="UP000441585">
    <property type="component" value="Unassembled WGS sequence"/>
</dbReference>
<evidence type="ECO:0000256" key="1">
    <source>
        <dbReference type="ARBA" id="ARBA00004496"/>
    </source>
</evidence>
<feature type="binding site" evidence="14">
    <location>
        <position position="126"/>
    </location>
    <ligand>
        <name>L-threonine</name>
        <dbReference type="ChEBI" id="CHEBI:57926"/>
    </ligand>
</feature>
<keyword evidence="8 13" id="KW-0548">Nucleotidyltransferase</keyword>
<dbReference type="GO" id="GO:0061710">
    <property type="term" value="F:L-threonylcarbamoyladenylate synthase"/>
    <property type="evidence" value="ECO:0007669"/>
    <property type="project" value="UniProtKB-EC"/>
</dbReference>